<gene>
    <name evidence="3" type="ORF">Natoc_0089</name>
</gene>
<dbReference type="InterPro" id="IPR018391">
    <property type="entry name" value="PQQ_b-propeller_rpt"/>
</dbReference>
<keyword evidence="4" id="KW-1185">Reference proteome</keyword>
<dbReference type="PANTHER" id="PTHR34512">
    <property type="entry name" value="CELL SURFACE PROTEIN"/>
    <property type="match status" value="1"/>
</dbReference>
<dbReference type="Gene3D" id="2.130.10.10">
    <property type="entry name" value="YVTN repeat-like/Quinoprotein amine dehydrogenase"/>
    <property type="match status" value="2"/>
</dbReference>
<dbReference type="OrthoDB" id="145878at2157"/>
<dbReference type="EMBL" id="CP003929">
    <property type="protein sequence ID" value="AGB35970.1"/>
    <property type="molecule type" value="Genomic_DNA"/>
</dbReference>
<feature type="region of interest" description="Disordered" evidence="1">
    <location>
        <begin position="1"/>
        <end position="22"/>
    </location>
</feature>
<dbReference type="AlphaFoldDB" id="L0JUK9"/>
<dbReference type="HOGENOM" id="CLU_027480_4_1_2"/>
<dbReference type="InterPro" id="IPR015943">
    <property type="entry name" value="WD40/YVTN_repeat-like_dom_sf"/>
</dbReference>
<dbReference type="RefSeq" id="WP_015319428.1">
    <property type="nucleotide sequence ID" value="NC_019974.1"/>
</dbReference>
<dbReference type="KEGG" id="nou:Natoc_0089"/>
<evidence type="ECO:0000313" key="3">
    <source>
        <dbReference type="EMBL" id="AGB35970.1"/>
    </source>
</evidence>
<dbReference type="SUPFAM" id="SSF50998">
    <property type="entry name" value="Quinoprotein alcohol dehydrogenase-like"/>
    <property type="match status" value="2"/>
</dbReference>
<accession>L0JUK9</accession>
<evidence type="ECO:0000259" key="2">
    <source>
        <dbReference type="Pfam" id="PF13360"/>
    </source>
</evidence>
<dbReference type="GeneID" id="14404388"/>
<dbReference type="STRING" id="694430.Natoc_0089"/>
<name>L0JUK9_9EURY</name>
<feature type="domain" description="Pyrrolo-quinoline quinone repeat" evidence="2">
    <location>
        <begin position="27"/>
        <end position="69"/>
    </location>
</feature>
<sequence>MSDWNQFKRDPQHSGVRRDLESPDRVTTSWTVELAGMAGSPVLDTDTVFVGSERGNLYAFDRETGRRRWVFEATDSIDATPVVTYGGVYAATDDGTVHALDPGTGDPIWRTELPAALESALAFADGRLYVAHDAGLSAVDGETGALAWTHDTDSVAAAPAIDPDRRRVYVGTDDGQVCCLEDAGGEAEEAWTAPTDGVVAAPPTIADGRVYTVDDDGTLLALDTETGQTWFSYEIRATFTSSATVLPEEGTTFVGADDGYLHVTDTRFGRRKVRGWLFSKKGIELDGDVLASPVVAGDTVCVADATGSVYGVSATDYDLLWYVDVEDQVARTPALAPNRLYVPADDRLLCLEWSTDESR</sequence>
<feature type="domain" description="Pyrrolo-quinoline quinone repeat" evidence="2">
    <location>
        <begin position="164"/>
        <end position="303"/>
    </location>
</feature>
<organism evidence="3 4">
    <name type="scientific">Natronococcus occultus SP4</name>
    <dbReference type="NCBI Taxonomy" id="694430"/>
    <lineage>
        <taxon>Archaea</taxon>
        <taxon>Methanobacteriati</taxon>
        <taxon>Methanobacteriota</taxon>
        <taxon>Stenosarchaea group</taxon>
        <taxon>Halobacteria</taxon>
        <taxon>Halobacteriales</taxon>
        <taxon>Natrialbaceae</taxon>
        <taxon>Natronococcus</taxon>
    </lineage>
</organism>
<evidence type="ECO:0000313" key="4">
    <source>
        <dbReference type="Proteomes" id="UP000010878"/>
    </source>
</evidence>
<feature type="domain" description="Pyrrolo-quinoline quinone repeat" evidence="2">
    <location>
        <begin position="79"/>
        <end position="154"/>
    </location>
</feature>
<dbReference type="eggNOG" id="arCOG02482">
    <property type="taxonomic scope" value="Archaea"/>
</dbReference>
<reference evidence="3 4" key="1">
    <citation type="submission" date="2012-11" db="EMBL/GenBank/DDBJ databases">
        <title>FINISHED of Natronococcus occultus SP4, DSM 3396.</title>
        <authorList>
            <consortium name="DOE Joint Genome Institute"/>
            <person name="Eisen J."/>
            <person name="Huntemann M."/>
            <person name="Wei C.-L."/>
            <person name="Han J."/>
            <person name="Detter J.C."/>
            <person name="Han C."/>
            <person name="Tapia R."/>
            <person name="Chen A."/>
            <person name="Kyrpides N."/>
            <person name="Mavromatis K."/>
            <person name="Markowitz V."/>
            <person name="Szeto E."/>
            <person name="Ivanova N."/>
            <person name="Mikhailova N."/>
            <person name="Ovchinnikova G."/>
            <person name="Pagani I."/>
            <person name="Pati A."/>
            <person name="Goodwin L."/>
            <person name="Nordberg H.P."/>
            <person name="Cantor M.N."/>
            <person name="Hua S.X."/>
            <person name="Woyke T."/>
            <person name="Eisen J."/>
            <person name="Klenk H.-P."/>
            <person name="Klenk H.-P."/>
        </authorList>
    </citation>
    <scope>NUCLEOTIDE SEQUENCE [LARGE SCALE GENOMIC DNA]</scope>
    <source>
        <strain evidence="3 4">SP4</strain>
    </source>
</reference>
<proteinExistence type="predicted"/>
<dbReference type="InterPro" id="IPR011047">
    <property type="entry name" value="Quinoprotein_ADH-like_sf"/>
</dbReference>
<dbReference type="PANTHER" id="PTHR34512:SF30">
    <property type="entry name" value="OUTER MEMBRANE PROTEIN ASSEMBLY FACTOR BAMB"/>
    <property type="match status" value="1"/>
</dbReference>
<protein>
    <submittedName>
        <fullName evidence="3">WD40-like repeat protein</fullName>
    </submittedName>
</protein>
<dbReference type="Proteomes" id="UP000010878">
    <property type="component" value="Chromosome"/>
</dbReference>
<dbReference type="Pfam" id="PF13360">
    <property type="entry name" value="PQQ_2"/>
    <property type="match status" value="3"/>
</dbReference>
<evidence type="ECO:0000256" key="1">
    <source>
        <dbReference type="SAM" id="MobiDB-lite"/>
    </source>
</evidence>
<dbReference type="InterPro" id="IPR002372">
    <property type="entry name" value="PQQ_rpt_dom"/>
</dbReference>
<dbReference type="SMART" id="SM00564">
    <property type="entry name" value="PQQ"/>
    <property type="match status" value="7"/>
</dbReference>